<evidence type="ECO:0000313" key="1">
    <source>
        <dbReference type="EMBL" id="SNY42374.1"/>
    </source>
</evidence>
<keyword evidence="2" id="KW-1185">Reference proteome</keyword>
<dbReference type="OrthoDB" id="2706847at2"/>
<gene>
    <name evidence="1" type="ORF">SAMN06265827_1307</name>
</gene>
<reference evidence="2" key="1">
    <citation type="submission" date="2017-09" db="EMBL/GenBank/DDBJ databases">
        <authorList>
            <person name="Varghese N."/>
            <person name="Submissions S."/>
        </authorList>
    </citation>
    <scope>NUCLEOTIDE SEQUENCE [LARGE SCALE GENOMIC DNA]</scope>
    <source>
        <strain evidence="2">MSL47</strain>
    </source>
</reference>
<evidence type="ECO:0000313" key="2">
    <source>
        <dbReference type="Proteomes" id="UP000219573"/>
    </source>
</evidence>
<name>A0A285I352_9FIRM</name>
<dbReference type="Proteomes" id="UP000219573">
    <property type="component" value="Unassembled WGS sequence"/>
</dbReference>
<proteinExistence type="predicted"/>
<protein>
    <submittedName>
        <fullName evidence="1">Uncharacterized protein</fullName>
    </submittedName>
</protein>
<accession>A0A285I352</accession>
<dbReference type="RefSeq" id="WP_097019105.1">
    <property type="nucleotide sequence ID" value="NZ_OBDZ01000030.1"/>
</dbReference>
<organism evidence="1 2">
    <name type="scientific">Orenia metallireducens</name>
    <dbReference type="NCBI Taxonomy" id="1413210"/>
    <lineage>
        <taxon>Bacteria</taxon>
        <taxon>Bacillati</taxon>
        <taxon>Bacillota</taxon>
        <taxon>Clostridia</taxon>
        <taxon>Halanaerobiales</taxon>
        <taxon>Halobacteroidaceae</taxon>
        <taxon>Orenia</taxon>
    </lineage>
</organism>
<dbReference type="EMBL" id="OBDZ01000030">
    <property type="protein sequence ID" value="SNY42374.1"/>
    <property type="molecule type" value="Genomic_DNA"/>
</dbReference>
<sequence length="157" mass="18409">MQVSAVNSQVNYYQKKIINNNNQKFNIKDNIDNSKKTDNRVANPDIWDELSKEYDITNMSFDDLKVVCNKLLDAKQISPKKFGQLIIYPEMMEIAQAKQGYKVKPFLTSTKNEGNWKEEKINWLEEFEAEAEQQKQFGCMSGYDSYKKNIDVFKKIL</sequence>
<dbReference type="AlphaFoldDB" id="A0A285I352"/>